<dbReference type="Proteomes" id="UP001497497">
    <property type="component" value="Unassembled WGS sequence"/>
</dbReference>
<evidence type="ECO:0000313" key="3">
    <source>
        <dbReference type="EMBL" id="CAL1528536.1"/>
    </source>
</evidence>
<feature type="chain" id="PRO_5043315214" evidence="2">
    <location>
        <begin position="17"/>
        <end position="224"/>
    </location>
</feature>
<evidence type="ECO:0000313" key="4">
    <source>
        <dbReference type="Proteomes" id="UP001497497"/>
    </source>
</evidence>
<keyword evidence="1" id="KW-0812">Transmembrane</keyword>
<proteinExistence type="predicted"/>
<name>A0AAV2H8H1_LYMST</name>
<feature type="transmembrane region" description="Helical" evidence="1">
    <location>
        <begin position="182"/>
        <end position="201"/>
    </location>
</feature>
<feature type="signal peptide" evidence="2">
    <location>
        <begin position="1"/>
        <end position="16"/>
    </location>
</feature>
<evidence type="ECO:0000256" key="2">
    <source>
        <dbReference type="SAM" id="SignalP"/>
    </source>
</evidence>
<keyword evidence="1" id="KW-0472">Membrane</keyword>
<comment type="caution">
    <text evidence="3">The sequence shown here is derived from an EMBL/GenBank/DDBJ whole genome shotgun (WGS) entry which is preliminary data.</text>
</comment>
<organism evidence="3 4">
    <name type="scientific">Lymnaea stagnalis</name>
    <name type="common">Great pond snail</name>
    <name type="synonym">Helix stagnalis</name>
    <dbReference type="NCBI Taxonomy" id="6523"/>
    <lineage>
        <taxon>Eukaryota</taxon>
        <taxon>Metazoa</taxon>
        <taxon>Spiralia</taxon>
        <taxon>Lophotrochozoa</taxon>
        <taxon>Mollusca</taxon>
        <taxon>Gastropoda</taxon>
        <taxon>Heterobranchia</taxon>
        <taxon>Euthyneura</taxon>
        <taxon>Panpulmonata</taxon>
        <taxon>Hygrophila</taxon>
        <taxon>Lymnaeoidea</taxon>
        <taxon>Lymnaeidae</taxon>
        <taxon>Lymnaea</taxon>
    </lineage>
</organism>
<sequence length="224" mass="25158">MDKLLIVMVCLCLVYGKDQQARIVLRMESTLLNQMGTSKDISLSTGTFKTVNRVFCQGLPGATFVVRTDPNSGHLALVDDILKFDDTTKGVKSCMPENDAVQCSSNHVCIPGSNCTVSLAIDCAPMQGPTKWERIPQVEVTFTDHHGKLVLQSCYVMCLASDLTDELWEQGFEEFSYREIDFIIDCFFLVGFFMVLGVVVWKIKNLNRFKPLPSNLNHEIIYIS</sequence>
<reference evidence="3 4" key="1">
    <citation type="submission" date="2024-04" db="EMBL/GenBank/DDBJ databases">
        <authorList>
            <consortium name="Genoscope - CEA"/>
            <person name="William W."/>
        </authorList>
    </citation>
    <scope>NUCLEOTIDE SEQUENCE [LARGE SCALE GENOMIC DNA]</scope>
</reference>
<dbReference type="EMBL" id="CAXITT010000034">
    <property type="protein sequence ID" value="CAL1528536.1"/>
    <property type="molecule type" value="Genomic_DNA"/>
</dbReference>
<accession>A0AAV2H8H1</accession>
<dbReference type="AlphaFoldDB" id="A0AAV2H8H1"/>
<evidence type="ECO:0000256" key="1">
    <source>
        <dbReference type="SAM" id="Phobius"/>
    </source>
</evidence>
<keyword evidence="4" id="KW-1185">Reference proteome</keyword>
<keyword evidence="2" id="KW-0732">Signal</keyword>
<gene>
    <name evidence="3" type="ORF">GSLYS_00002706001</name>
</gene>
<keyword evidence="1" id="KW-1133">Transmembrane helix</keyword>
<protein>
    <submittedName>
        <fullName evidence="3">Uncharacterized protein</fullName>
    </submittedName>
</protein>